<dbReference type="CDD" id="cd00104">
    <property type="entry name" value="KAZAL_FS"/>
    <property type="match status" value="1"/>
</dbReference>
<dbReference type="Proteomes" id="UP000594220">
    <property type="component" value="Unplaced"/>
</dbReference>
<evidence type="ECO:0000313" key="10">
    <source>
        <dbReference type="Ensembl" id="ENSCPRP00005019359.1"/>
    </source>
</evidence>
<keyword evidence="6" id="KW-1015">Disulfide bond</keyword>
<keyword evidence="7" id="KW-0325">Glycoprotein</keyword>
<evidence type="ECO:0000256" key="1">
    <source>
        <dbReference type="ARBA" id="ARBA00004613"/>
    </source>
</evidence>
<name>A0A7M4FZX1_CROPO</name>
<evidence type="ECO:0000256" key="3">
    <source>
        <dbReference type="ARBA" id="ARBA00022690"/>
    </source>
</evidence>
<dbReference type="AlphaFoldDB" id="A0A7M4FZX1"/>
<feature type="signal peptide" evidence="8">
    <location>
        <begin position="1"/>
        <end position="15"/>
    </location>
</feature>
<dbReference type="GeneTree" id="ENSGT00960000188460"/>
<evidence type="ECO:0000256" key="5">
    <source>
        <dbReference type="ARBA" id="ARBA00022900"/>
    </source>
</evidence>
<evidence type="ECO:0000256" key="2">
    <source>
        <dbReference type="ARBA" id="ARBA00022525"/>
    </source>
</evidence>
<protein>
    <recommendedName>
        <fullName evidence="9">Kazal-like domain-containing protein</fullName>
    </recommendedName>
</protein>
<reference evidence="10" key="1">
    <citation type="submission" date="2025-08" db="UniProtKB">
        <authorList>
            <consortium name="Ensembl"/>
        </authorList>
    </citation>
    <scope>IDENTIFICATION</scope>
</reference>
<dbReference type="InterPro" id="IPR050159">
    <property type="entry name" value="Kazal-type_SerProtInhib"/>
</dbReference>
<evidence type="ECO:0000313" key="11">
    <source>
        <dbReference type="Proteomes" id="UP000594220"/>
    </source>
</evidence>
<accession>A0A7M4FZX1</accession>
<keyword evidence="5" id="KW-0722">Serine protease inhibitor</keyword>
<organism evidence="10 11">
    <name type="scientific">Crocodylus porosus</name>
    <name type="common">Saltwater crocodile</name>
    <name type="synonym">Estuarine crocodile</name>
    <dbReference type="NCBI Taxonomy" id="8502"/>
    <lineage>
        <taxon>Eukaryota</taxon>
        <taxon>Metazoa</taxon>
        <taxon>Chordata</taxon>
        <taxon>Craniata</taxon>
        <taxon>Vertebrata</taxon>
        <taxon>Euteleostomi</taxon>
        <taxon>Archelosauria</taxon>
        <taxon>Archosauria</taxon>
        <taxon>Crocodylia</taxon>
        <taxon>Longirostres</taxon>
        <taxon>Crocodylidae</taxon>
        <taxon>Crocodylus</taxon>
    </lineage>
</organism>
<keyword evidence="11" id="KW-1185">Reference proteome</keyword>
<dbReference type="PROSITE" id="PS00282">
    <property type="entry name" value="KAZAL_1"/>
    <property type="match status" value="1"/>
</dbReference>
<dbReference type="PANTHER" id="PTHR47499">
    <property type="entry name" value="SERINE PROTEASE INHIBITOR KAZAL-TYPE 7 SPINK7"/>
    <property type="match status" value="1"/>
</dbReference>
<dbReference type="PROSITE" id="PS51465">
    <property type="entry name" value="KAZAL_2"/>
    <property type="match status" value="1"/>
</dbReference>
<dbReference type="InterPro" id="IPR001239">
    <property type="entry name" value="Prot_inh_Kazal-m"/>
</dbReference>
<dbReference type="Gene3D" id="3.30.60.30">
    <property type="match status" value="1"/>
</dbReference>
<dbReference type="InterPro" id="IPR036058">
    <property type="entry name" value="Kazal_dom_sf"/>
</dbReference>
<evidence type="ECO:0000256" key="4">
    <source>
        <dbReference type="ARBA" id="ARBA00022737"/>
    </source>
</evidence>
<sequence>MIILAPALVATGLAPFAICPFYNGTSQFILQVDCSDSTGPVCTMEYMPICGSDGKTYGNKCTFCTAVAYVREYIAMLHPGRCQWYSAAISSSCSLGPPDRRGCSWSTKRHWQPFSA</sequence>
<keyword evidence="3" id="KW-0646">Protease inhibitor</keyword>
<evidence type="ECO:0000256" key="7">
    <source>
        <dbReference type="ARBA" id="ARBA00023180"/>
    </source>
</evidence>
<dbReference type="PANTHER" id="PTHR47499:SF1">
    <property type="entry name" value="SERINE PROTEASE INHIBITOR KAZAL-TYPE 7"/>
    <property type="match status" value="1"/>
</dbReference>
<dbReference type="FunFam" id="3.30.60.30:FF:000037">
    <property type="entry name" value="Ovomucoid"/>
    <property type="match status" value="1"/>
</dbReference>
<proteinExistence type="predicted"/>
<keyword evidence="4" id="KW-0677">Repeat</keyword>
<dbReference type="SUPFAM" id="SSF100895">
    <property type="entry name" value="Kazal-type serine protease inhibitors"/>
    <property type="match status" value="1"/>
</dbReference>
<feature type="chain" id="PRO_5029511776" description="Kazal-like domain-containing protein" evidence="8">
    <location>
        <begin position="16"/>
        <end position="116"/>
    </location>
</feature>
<feature type="domain" description="Kazal-like" evidence="9">
    <location>
        <begin position="28"/>
        <end position="84"/>
    </location>
</feature>
<dbReference type="SMART" id="SM00280">
    <property type="entry name" value="KAZAL"/>
    <property type="match status" value="1"/>
</dbReference>
<reference evidence="10" key="2">
    <citation type="submission" date="2025-09" db="UniProtKB">
        <authorList>
            <consortium name="Ensembl"/>
        </authorList>
    </citation>
    <scope>IDENTIFICATION</scope>
</reference>
<keyword evidence="8" id="KW-0732">Signal</keyword>
<dbReference type="InterPro" id="IPR002350">
    <property type="entry name" value="Kazal_dom"/>
</dbReference>
<evidence type="ECO:0000256" key="6">
    <source>
        <dbReference type="ARBA" id="ARBA00023157"/>
    </source>
</evidence>
<dbReference type="GO" id="GO:0004867">
    <property type="term" value="F:serine-type endopeptidase inhibitor activity"/>
    <property type="evidence" value="ECO:0007669"/>
    <property type="project" value="UniProtKB-KW"/>
</dbReference>
<evidence type="ECO:0000256" key="8">
    <source>
        <dbReference type="SAM" id="SignalP"/>
    </source>
</evidence>
<dbReference type="PRINTS" id="PR00290">
    <property type="entry name" value="KAZALINHBTR"/>
</dbReference>
<evidence type="ECO:0000259" key="9">
    <source>
        <dbReference type="PROSITE" id="PS51465"/>
    </source>
</evidence>
<keyword evidence="2" id="KW-0964">Secreted</keyword>
<comment type="subcellular location">
    <subcellularLocation>
        <location evidence="1">Secreted</location>
    </subcellularLocation>
</comment>
<dbReference type="GO" id="GO:0005576">
    <property type="term" value="C:extracellular region"/>
    <property type="evidence" value="ECO:0007669"/>
    <property type="project" value="UniProtKB-SubCell"/>
</dbReference>
<dbReference type="Ensembl" id="ENSCPRT00005022655.1">
    <property type="protein sequence ID" value="ENSCPRP00005019359.1"/>
    <property type="gene ID" value="ENSCPRG00005013510.1"/>
</dbReference>
<dbReference type="Pfam" id="PF00050">
    <property type="entry name" value="Kazal_1"/>
    <property type="match status" value="1"/>
</dbReference>